<organism evidence="2 3">
    <name type="scientific">Paractinoplanes toevensis</name>
    <dbReference type="NCBI Taxonomy" id="571911"/>
    <lineage>
        <taxon>Bacteria</taxon>
        <taxon>Bacillati</taxon>
        <taxon>Actinomycetota</taxon>
        <taxon>Actinomycetes</taxon>
        <taxon>Micromonosporales</taxon>
        <taxon>Micromonosporaceae</taxon>
        <taxon>Paractinoplanes</taxon>
    </lineage>
</organism>
<dbReference type="EMBL" id="BOQN01000049">
    <property type="protein sequence ID" value="GIM91706.1"/>
    <property type="molecule type" value="Genomic_DNA"/>
</dbReference>
<evidence type="ECO:0000313" key="3">
    <source>
        <dbReference type="Proteomes" id="UP000677082"/>
    </source>
</evidence>
<proteinExistence type="predicted"/>
<dbReference type="AlphaFoldDB" id="A0A919TCQ6"/>
<comment type="caution">
    <text evidence="2">The sequence shown here is derived from an EMBL/GenBank/DDBJ whole genome shotgun (WGS) entry which is preliminary data.</text>
</comment>
<name>A0A919TCQ6_9ACTN</name>
<gene>
    <name evidence="2" type="ORF">Ato02nite_034990</name>
</gene>
<feature type="region of interest" description="Disordered" evidence="1">
    <location>
        <begin position="1"/>
        <end position="25"/>
    </location>
</feature>
<keyword evidence="3" id="KW-1185">Reference proteome</keyword>
<reference evidence="2 3" key="1">
    <citation type="submission" date="2021-03" db="EMBL/GenBank/DDBJ databases">
        <title>Whole genome shotgun sequence of Actinoplanes toevensis NBRC 105298.</title>
        <authorList>
            <person name="Komaki H."/>
            <person name="Tamura T."/>
        </authorList>
    </citation>
    <scope>NUCLEOTIDE SEQUENCE [LARGE SCALE GENOMIC DNA]</scope>
    <source>
        <strain evidence="2 3">NBRC 105298</strain>
    </source>
</reference>
<evidence type="ECO:0000313" key="2">
    <source>
        <dbReference type="EMBL" id="GIM91706.1"/>
    </source>
</evidence>
<accession>A0A919TCQ6</accession>
<sequence length="104" mass="11098">MATRSPNRLAGHRAEPDQPEHHYRYDPGKAHAYAATTLAWAGDPAAEVVAREVIAELRAEDARPRRIASAQLDLGLGGTCGADWPAARPGRAFGPSSTAPDWPC</sequence>
<protein>
    <submittedName>
        <fullName evidence="2">Uncharacterized protein</fullName>
    </submittedName>
</protein>
<dbReference type="Proteomes" id="UP000677082">
    <property type="component" value="Unassembled WGS sequence"/>
</dbReference>
<evidence type="ECO:0000256" key="1">
    <source>
        <dbReference type="SAM" id="MobiDB-lite"/>
    </source>
</evidence>
<feature type="compositionally biased region" description="Basic and acidic residues" evidence="1">
    <location>
        <begin position="12"/>
        <end position="25"/>
    </location>
</feature>